<feature type="compositionally biased region" description="Basic and acidic residues" evidence="1">
    <location>
        <begin position="177"/>
        <end position="194"/>
    </location>
</feature>
<dbReference type="RefSeq" id="WP_380016352.1">
    <property type="nucleotide sequence ID" value="NZ_JBHLYR010000071.1"/>
</dbReference>
<name>A0ABV6B579_9DEIO</name>
<dbReference type="Proteomes" id="UP001589733">
    <property type="component" value="Unassembled WGS sequence"/>
</dbReference>
<organism evidence="3 4">
    <name type="scientific">Deinococcus oregonensis</name>
    <dbReference type="NCBI Taxonomy" id="1805970"/>
    <lineage>
        <taxon>Bacteria</taxon>
        <taxon>Thermotogati</taxon>
        <taxon>Deinococcota</taxon>
        <taxon>Deinococci</taxon>
        <taxon>Deinococcales</taxon>
        <taxon>Deinococcaceae</taxon>
        <taxon>Deinococcus</taxon>
    </lineage>
</organism>
<evidence type="ECO:0000313" key="3">
    <source>
        <dbReference type="EMBL" id="MFB9994923.1"/>
    </source>
</evidence>
<evidence type="ECO:0000313" key="4">
    <source>
        <dbReference type="Proteomes" id="UP001589733"/>
    </source>
</evidence>
<dbReference type="Pfam" id="PF07883">
    <property type="entry name" value="Cupin_2"/>
    <property type="match status" value="1"/>
</dbReference>
<dbReference type="SUPFAM" id="SSF51182">
    <property type="entry name" value="RmlC-like cupins"/>
    <property type="match status" value="1"/>
</dbReference>
<reference evidence="3 4" key="1">
    <citation type="submission" date="2024-09" db="EMBL/GenBank/DDBJ databases">
        <authorList>
            <person name="Sun Q."/>
            <person name="Mori K."/>
        </authorList>
    </citation>
    <scope>NUCLEOTIDE SEQUENCE [LARGE SCALE GENOMIC DNA]</scope>
    <source>
        <strain evidence="3 4">JCM 13503</strain>
    </source>
</reference>
<feature type="domain" description="Cupin type-2" evidence="2">
    <location>
        <begin position="42"/>
        <end position="104"/>
    </location>
</feature>
<dbReference type="EMBL" id="JBHLYR010000071">
    <property type="protein sequence ID" value="MFB9994923.1"/>
    <property type="molecule type" value="Genomic_DNA"/>
</dbReference>
<keyword evidence="4" id="KW-1185">Reference proteome</keyword>
<comment type="caution">
    <text evidence="3">The sequence shown here is derived from an EMBL/GenBank/DDBJ whole genome shotgun (WGS) entry which is preliminary data.</text>
</comment>
<dbReference type="InterPro" id="IPR011051">
    <property type="entry name" value="RmlC_Cupin_sf"/>
</dbReference>
<gene>
    <name evidence="3" type="ORF">ACFFLM_23515</name>
</gene>
<evidence type="ECO:0000259" key="2">
    <source>
        <dbReference type="Pfam" id="PF07883"/>
    </source>
</evidence>
<evidence type="ECO:0000256" key="1">
    <source>
        <dbReference type="SAM" id="MobiDB-lite"/>
    </source>
</evidence>
<dbReference type="Gene3D" id="2.60.120.10">
    <property type="entry name" value="Jelly Rolls"/>
    <property type="match status" value="1"/>
</dbReference>
<sequence length="208" mass="23409">MTTHTKNAPKTLHMFGSRITLHRMGEDTGASAPCWNTAARPSSPVHPPHIHDTFVKVFHVLSGRLTFSLGGKTLMAGVRDTVRIPQGVPHTFSNPEQERTRFLILNTPGGFEQYFVELAALISARPERGSRPHPRPGAPWRKSYAEEHDRPLAPVRCPRRLQHPFGREPPSPAPRPDLSHRNADRRGSTYDRRAPGRLRHLGGWQAQR</sequence>
<dbReference type="InterPro" id="IPR014710">
    <property type="entry name" value="RmlC-like_jellyroll"/>
</dbReference>
<dbReference type="InterPro" id="IPR053146">
    <property type="entry name" value="QDO-like"/>
</dbReference>
<proteinExistence type="predicted"/>
<accession>A0ABV6B579</accession>
<dbReference type="PANTHER" id="PTHR36440:SF1">
    <property type="entry name" value="PUTATIVE (AFU_ORTHOLOGUE AFUA_8G07350)-RELATED"/>
    <property type="match status" value="1"/>
</dbReference>
<protein>
    <submittedName>
        <fullName evidence="3">Cupin domain-containing protein</fullName>
    </submittedName>
</protein>
<feature type="region of interest" description="Disordered" evidence="1">
    <location>
        <begin position="126"/>
        <end position="208"/>
    </location>
</feature>
<dbReference type="PANTHER" id="PTHR36440">
    <property type="entry name" value="PUTATIVE (AFU_ORTHOLOGUE AFUA_8G07350)-RELATED"/>
    <property type="match status" value="1"/>
</dbReference>
<dbReference type="InterPro" id="IPR013096">
    <property type="entry name" value="Cupin_2"/>
</dbReference>